<dbReference type="SMART" id="SM00082">
    <property type="entry name" value="LRRCT"/>
    <property type="match status" value="1"/>
</dbReference>
<keyword evidence="7 9" id="KW-1133">Transmembrane helix</keyword>
<dbReference type="AlphaFoldDB" id="A0AAD9J104"/>
<dbReference type="InterPro" id="IPR050541">
    <property type="entry name" value="LRR_TM_domain-containing"/>
</dbReference>
<protein>
    <recommendedName>
        <fullName evidence="10">LRRCT domain-containing protein</fullName>
    </recommendedName>
</protein>
<keyword evidence="8 9" id="KW-0472">Membrane</keyword>
<dbReference type="Pfam" id="PF12799">
    <property type="entry name" value="LRR_4"/>
    <property type="match status" value="1"/>
</dbReference>
<dbReference type="SMART" id="SM00369">
    <property type="entry name" value="LRR_TYP"/>
    <property type="match status" value="12"/>
</dbReference>
<keyword evidence="12" id="KW-1185">Reference proteome</keyword>
<evidence type="ECO:0000313" key="11">
    <source>
        <dbReference type="EMBL" id="KAK2143955.1"/>
    </source>
</evidence>
<feature type="domain" description="LRRCT" evidence="10">
    <location>
        <begin position="388"/>
        <end position="443"/>
    </location>
</feature>
<dbReference type="InterPro" id="IPR001611">
    <property type="entry name" value="Leu-rich_rpt"/>
</dbReference>
<keyword evidence="6" id="KW-0677">Repeat</keyword>
<dbReference type="InterPro" id="IPR032675">
    <property type="entry name" value="LRR_dom_sf"/>
</dbReference>
<accession>A0AAD9J104</accession>
<dbReference type="SUPFAM" id="SSF52058">
    <property type="entry name" value="L domain-like"/>
    <property type="match status" value="1"/>
</dbReference>
<evidence type="ECO:0000256" key="7">
    <source>
        <dbReference type="ARBA" id="ARBA00022989"/>
    </source>
</evidence>
<keyword evidence="3" id="KW-0433">Leucine-rich repeat</keyword>
<name>A0AAD9J104_9ANNE</name>
<feature type="transmembrane region" description="Helical" evidence="9">
    <location>
        <begin position="462"/>
        <end position="483"/>
    </location>
</feature>
<dbReference type="PRINTS" id="PR00019">
    <property type="entry name" value="LEURICHRPT"/>
</dbReference>
<dbReference type="InterPro" id="IPR000483">
    <property type="entry name" value="Cys-rich_flank_reg_C"/>
</dbReference>
<evidence type="ECO:0000256" key="5">
    <source>
        <dbReference type="ARBA" id="ARBA00022729"/>
    </source>
</evidence>
<evidence type="ECO:0000313" key="12">
    <source>
        <dbReference type="Proteomes" id="UP001208570"/>
    </source>
</evidence>
<dbReference type="PROSITE" id="PS51450">
    <property type="entry name" value="LRR"/>
    <property type="match status" value="4"/>
</dbReference>
<evidence type="ECO:0000256" key="2">
    <source>
        <dbReference type="ARBA" id="ARBA00022475"/>
    </source>
</evidence>
<evidence type="ECO:0000256" key="1">
    <source>
        <dbReference type="ARBA" id="ARBA00004236"/>
    </source>
</evidence>
<evidence type="ECO:0000259" key="10">
    <source>
        <dbReference type="SMART" id="SM00082"/>
    </source>
</evidence>
<proteinExistence type="predicted"/>
<comment type="caution">
    <text evidence="11">The sequence shown here is derived from an EMBL/GenBank/DDBJ whole genome shotgun (WGS) entry which is preliminary data.</text>
</comment>
<dbReference type="PANTHER" id="PTHR24369">
    <property type="entry name" value="ANTIGEN BSP, PUTATIVE-RELATED"/>
    <property type="match status" value="1"/>
</dbReference>
<sequence>MASGKIIVHVFFMPYLFVVLPIISSSRSACPDHCTCDSVRHLVNCQNAGLRHVPWDLPDPVSLTHLDLSNNEITEINAPFVYSNLRYLDLSGNKIILIREGILQDLRALEVLTLKDNRLSTIDREIFDGMKELRKLDLSFNQLTSLDELAFAGLPLLEDLNLAGNLLSNISAMTFQGLKSLQYLDLEDNRIMSVNERGLFNDLRLLKVLSLGYNHLGSLNADVFSKLVMLRDLNLEDNKIAHVDDRAFSTIKPSPVPQLETLNLRNNKLSKVPTSALTHLSNLKMLDISQNPMEVLHSGAFNGLKQLRKVQVNAMPNLDTIQDHAFSELCNLEEIELHSNHRLQTLVEGVFLGTPELSKIDLHANALRTISINLLDWDSLRHLDLRYNRWHCDCHLAWLPHVLRERFNNATQYLTQEIRCFSPPDLATRLVVELHDDDLRECTDSVEAITPSVKPAKFQDSIMIAIMCTIGGILVIIIVVLMCKYSSSYRTAYAPAMDHYVYRNPHKSSDSDVESQKVPVIEGQKVPGLRSSLSSVSDVGKPRRERRLYRVRFAESDPN</sequence>
<organism evidence="11 12">
    <name type="scientific">Paralvinella palmiformis</name>
    <dbReference type="NCBI Taxonomy" id="53620"/>
    <lineage>
        <taxon>Eukaryota</taxon>
        <taxon>Metazoa</taxon>
        <taxon>Spiralia</taxon>
        <taxon>Lophotrochozoa</taxon>
        <taxon>Annelida</taxon>
        <taxon>Polychaeta</taxon>
        <taxon>Sedentaria</taxon>
        <taxon>Canalipalpata</taxon>
        <taxon>Terebellida</taxon>
        <taxon>Terebelliformia</taxon>
        <taxon>Alvinellidae</taxon>
        <taxon>Paralvinella</taxon>
    </lineage>
</organism>
<dbReference type="FunFam" id="3.80.10.10:FF:001438">
    <property type="entry name" value="Uncharacterized protein"/>
    <property type="match status" value="1"/>
</dbReference>
<dbReference type="EMBL" id="JAODUP010000797">
    <property type="protein sequence ID" value="KAK2143955.1"/>
    <property type="molecule type" value="Genomic_DNA"/>
</dbReference>
<dbReference type="Pfam" id="PF13855">
    <property type="entry name" value="LRR_8"/>
    <property type="match status" value="4"/>
</dbReference>
<evidence type="ECO:0000256" key="8">
    <source>
        <dbReference type="ARBA" id="ARBA00023136"/>
    </source>
</evidence>
<dbReference type="SMART" id="SM00365">
    <property type="entry name" value="LRR_SD22"/>
    <property type="match status" value="5"/>
</dbReference>
<reference evidence="11" key="1">
    <citation type="journal article" date="2023" name="Mol. Biol. Evol.">
        <title>Third-Generation Sequencing Reveals the Adaptive Role of the Epigenome in Three Deep-Sea Polychaetes.</title>
        <authorList>
            <person name="Perez M."/>
            <person name="Aroh O."/>
            <person name="Sun Y."/>
            <person name="Lan Y."/>
            <person name="Juniper S.K."/>
            <person name="Young C.R."/>
            <person name="Angers B."/>
            <person name="Qian P.Y."/>
        </authorList>
    </citation>
    <scope>NUCLEOTIDE SEQUENCE</scope>
    <source>
        <strain evidence="11">P08H-3</strain>
    </source>
</reference>
<evidence type="ECO:0000256" key="4">
    <source>
        <dbReference type="ARBA" id="ARBA00022692"/>
    </source>
</evidence>
<gene>
    <name evidence="11" type="ORF">LSH36_797g01015</name>
</gene>
<evidence type="ECO:0000256" key="9">
    <source>
        <dbReference type="SAM" id="Phobius"/>
    </source>
</evidence>
<dbReference type="Gene3D" id="3.80.10.10">
    <property type="entry name" value="Ribonuclease Inhibitor"/>
    <property type="match status" value="3"/>
</dbReference>
<keyword evidence="4 9" id="KW-0812">Transmembrane</keyword>
<dbReference type="SMART" id="SM00364">
    <property type="entry name" value="LRR_BAC"/>
    <property type="match status" value="4"/>
</dbReference>
<dbReference type="InterPro" id="IPR025875">
    <property type="entry name" value="Leu-rich_rpt_4"/>
</dbReference>
<feature type="transmembrane region" description="Helical" evidence="9">
    <location>
        <begin position="7"/>
        <end position="24"/>
    </location>
</feature>
<dbReference type="Proteomes" id="UP001208570">
    <property type="component" value="Unassembled WGS sequence"/>
</dbReference>
<dbReference type="InterPro" id="IPR003591">
    <property type="entry name" value="Leu-rich_rpt_typical-subtyp"/>
</dbReference>
<evidence type="ECO:0000256" key="6">
    <source>
        <dbReference type="ARBA" id="ARBA00022737"/>
    </source>
</evidence>
<comment type="subcellular location">
    <subcellularLocation>
        <location evidence="1">Cell membrane</location>
    </subcellularLocation>
</comment>
<keyword evidence="5" id="KW-0732">Signal</keyword>
<dbReference type="PANTHER" id="PTHR24369:SF210">
    <property type="entry name" value="CHAOPTIN-RELATED"/>
    <property type="match status" value="1"/>
</dbReference>
<dbReference type="GO" id="GO:0005886">
    <property type="term" value="C:plasma membrane"/>
    <property type="evidence" value="ECO:0007669"/>
    <property type="project" value="UniProtKB-SubCell"/>
</dbReference>
<keyword evidence="2" id="KW-1003">Cell membrane</keyword>
<evidence type="ECO:0000256" key="3">
    <source>
        <dbReference type="ARBA" id="ARBA00022614"/>
    </source>
</evidence>